<protein>
    <submittedName>
        <fullName evidence="1">Cytosolic protein</fullName>
    </submittedName>
</protein>
<organism evidence="1 2">
    <name type="scientific">Borrelia nietonii YOR</name>
    <dbReference type="NCBI Taxonomy" id="1293576"/>
    <lineage>
        <taxon>Bacteria</taxon>
        <taxon>Pseudomonadati</taxon>
        <taxon>Spirochaetota</taxon>
        <taxon>Spirochaetia</taxon>
        <taxon>Spirochaetales</taxon>
        <taxon>Borreliaceae</taxon>
        <taxon>Borrelia</taxon>
        <taxon>Borrelia nietonii</taxon>
    </lineage>
</organism>
<proteinExistence type="predicted"/>
<reference evidence="1" key="1">
    <citation type="submission" date="2013-02" db="EMBL/GenBank/DDBJ databases">
        <title>Comparative genomics of Borrelia species.</title>
        <authorList>
            <person name="Schwan T.G."/>
            <person name="Raffel S.J."/>
            <person name="Porcella S.F."/>
        </authorList>
    </citation>
    <scope>NUCLEOTIDE SEQUENCE [LARGE SCALE GENOMIC DNA]</scope>
    <source>
        <strain evidence="1">YOR</strain>
    </source>
</reference>
<sequence length="278" mass="32901">MRIPIKIFLKLIYLMLRKIKNKMVGLDDYLIVCNDFQGRIEIFFDYIRNKREILKTFNLNKIIEDFLIFSESIEIDVKDLIKFYSFSTSLLYLKTQILYPVELKDKKLVEREIVQKLINYSEKYAEVRATASNLKDGVCLNVPKSSFFKENGTFLESADNIQDCNAEINKVKSKVRVARVERKHNDIPRNTKLRSNIILGTYDSKISDKKTKIIALLTKEDNLVFEFLLDFDDKFYFFDKFCYFLIVLEYKMANIIDLVYTNDKLVLMKGKNIDESRQ</sequence>
<evidence type="ECO:0000313" key="2">
    <source>
        <dbReference type="Proteomes" id="UP000019269"/>
    </source>
</evidence>
<gene>
    <name evidence="1" type="ORF">BHY_0138</name>
</gene>
<dbReference type="EMBL" id="CP004146">
    <property type="protein sequence ID" value="AHH03089.1"/>
    <property type="molecule type" value="Genomic_DNA"/>
</dbReference>
<keyword evidence="2" id="KW-1185">Reference proteome</keyword>
<name>A0ABN4C8K7_9SPIR</name>
<accession>A0ABN4C8K7</accession>
<evidence type="ECO:0000313" key="1">
    <source>
        <dbReference type="EMBL" id="AHH03089.1"/>
    </source>
</evidence>
<dbReference type="Proteomes" id="UP000019269">
    <property type="component" value="Chromosome"/>
</dbReference>